<evidence type="ECO:0000313" key="1">
    <source>
        <dbReference type="EMBL" id="RWQ93552.1"/>
    </source>
</evidence>
<dbReference type="AlphaFoldDB" id="A0A443HNW8"/>
<accession>A0A443HNW8</accession>
<dbReference type="Proteomes" id="UP000283841">
    <property type="component" value="Unassembled WGS sequence"/>
</dbReference>
<dbReference type="GeneID" id="39602970"/>
<dbReference type="VEuPathDB" id="FungiDB:C8Q69DRAFT_529443"/>
<dbReference type="RefSeq" id="XP_028483197.1">
    <property type="nucleotide sequence ID" value="XM_028633693.1"/>
</dbReference>
<reference evidence="1 2" key="1">
    <citation type="journal article" date="2018" name="Front. Microbiol.">
        <title>Genomic and genetic insights into a cosmopolitan fungus, Paecilomyces variotii (Eurotiales).</title>
        <authorList>
            <person name="Urquhart A.S."/>
            <person name="Mondo S.J."/>
            <person name="Makela M.R."/>
            <person name="Hane J.K."/>
            <person name="Wiebenga A."/>
            <person name="He G."/>
            <person name="Mihaltcheva S."/>
            <person name="Pangilinan J."/>
            <person name="Lipzen A."/>
            <person name="Barry K."/>
            <person name="de Vries R.P."/>
            <person name="Grigoriev I.V."/>
            <person name="Idnurm A."/>
        </authorList>
    </citation>
    <scope>NUCLEOTIDE SEQUENCE [LARGE SCALE GENOMIC DNA]</scope>
    <source>
        <strain evidence="1 2">CBS 101075</strain>
    </source>
</reference>
<dbReference type="Gene3D" id="3.90.1150.10">
    <property type="entry name" value="Aspartate Aminotransferase, domain 1"/>
    <property type="match status" value="1"/>
</dbReference>
<dbReference type="EMBL" id="RCNU01000009">
    <property type="protein sequence ID" value="RWQ93552.1"/>
    <property type="molecule type" value="Genomic_DNA"/>
</dbReference>
<organism evidence="1 2">
    <name type="scientific">Byssochlamys spectabilis</name>
    <name type="common">Paecilomyces variotii</name>
    <dbReference type="NCBI Taxonomy" id="264951"/>
    <lineage>
        <taxon>Eukaryota</taxon>
        <taxon>Fungi</taxon>
        <taxon>Dikarya</taxon>
        <taxon>Ascomycota</taxon>
        <taxon>Pezizomycotina</taxon>
        <taxon>Eurotiomycetes</taxon>
        <taxon>Eurotiomycetidae</taxon>
        <taxon>Eurotiales</taxon>
        <taxon>Thermoascaceae</taxon>
        <taxon>Paecilomyces</taxon>
    </lineage>
</organism>
<keyword evidence="2" id="KW-1185">Reference proteome</keyword>
<dbReference type="InterPro" id="IPR015422">
    <property type="entry name" value="PyrdxlP-dep_Trfase_small"/>
</dbReference>
<dbReference type="InterPro" id="IPR015424">
    <property type="entry name" value="PyrdxlP-dep_Trfase"/>
</dbReference>
<name>A0A443HNW8_BYSSP</name>
<evidence type="ECO:0008006" key="3">
    <source>
        <dbReference type="Google" id="ProtNLM"/>
    </source>
</evidence>
<proteinExistence type="predicted"/>
<gene>
    <name evidence="1" type="ORF">C8Q69DRAFT_529443</name>
</gene>
<dbReference type="STRING" id="264951.A0A443HNW8"/>
<evidence type="ECO:0000313" key="2">
    <source>
        <dbReference type="Proteomes" id="UP000283841"/>
    </source>
</evidence>
<comment type="caution">
    <text evidence="1">The sequence shown here is derived from an EMBL/GenBank/DDBJ whole genome shotgun (WGS) entry which is preliminary data.</text>
</comment>
<sequence length="87" mass="9522">MSSIPAQSSFSALDAVPLDAIYNLKELFEVDKHEKKVILGFGFYRDNNSKPWVLPTVEKTEEVVNVGASLQADLLSGFSHAFPAPPT</sequence>
<dbReference type="SUPFAM" id="SSF53383">
    <property type="entry name" value="PLP-dependent transferases"/>
    <property type="match status" value="1"/>
</dbReference>
<protein>
    <recommendedName>
        <fullName evidence="3">Aspartate transaminase</fullName>
    </recommendedName>
</protein>